<accession>A0A2P6NSV8</accession>
<dbReference type="AlphaFoldDB" id="A0A2P6NSV8"/>
<keyword evidence="3" id="KW-1185">Reference proteome</keyword>
<feature type="compositionally biased region" description="Polar residues" evidence="1">
    <location>
        <begin position="1"/>
        <end position="16"/>
    </location>
</feature>
<dbReference type="Proteomes" id="UP000241769">
    <property type="component" value="Unassembled WGS sequence"/>
</dbReference>
<dbReference type="InParanoid" id="A0A2P6NSV8"/>
<dbReference type="EMBL" id="MDYQ01000023">
    <property type="protein sequence ID" value="PRP87044.1"/>
    <property type="molecule type" value="Genomic_DNA"/>
</dbReference>
<organism evidence="2 3">
    <name type="scientific">Planoprotostelium fungivorum</name>
    <dbReference type="NCBI Taxonomy" id="1890364"/>
    <lineage>
        <taxon>Eukaryota</taxon>
        <taxon>Amoebozoa</taxon>
        <taxon>Evosea</taxon>
        <taxon>Variosea</taxon>
        <taxon>Cavosteliida</taxon>
        <taxon>Cavosteliaceae</taxon>
        <taxon>Planoprotostelium</taxon>
    </lineage>
</organism>
<feature type="compositionally biased region" description="Polar residues" evidence="1">
    <location>
        <begin position="103"/>
        <end position="121"/>
    </location>
</feature>
<gene>
    <name evidence="2" type="ORF">PROFUN_04780</name>
</gene>
<name>A0A2P6NSV8_9EUKA</name>
<feature type="region of interest" description="Disordered" evidence="1">
    <location>
        <begin position="96"/>
        <end position="121"/>
    </location>
</feature>
<feature type="compositionally biased region" description="Basic and acidic residues" evidence="1">
    <location>
        <begin position="269"/>
        <end position="281"/>
    </location>
</feature>
<feature type="region of interest" description="Disordered" evidence="1">
    <location>
        <begin position="1"/>
        <end position="20"/>
    </location>
</feature>
<evidence type="ECO:0000313" key="2">
    <source>
        <dbReference type="EMBL" id="PRP87044.1"/>
    </source>
</evidence>
<reference evidence="2 3" key="1">
    <citation type="journal article" date="2018" name="Genome Biol. Evol.">
        <title>Multiple Roots of Fruiting Body Formation in Amoebozoa.</title>
        <authorList>
            <person name="Hillmann F."/>
            <person name="Forbes G."/>
            <person name="Novohradska S."/>
            <person name="Ferling I."/>
            <person name="Riege K."/>
            <person name="Groth M."/>
            <person name="Westermann M."/>
            <person name="Marz M."/>
            <person name="Spaller T."/>
            <person name="Winckler T."/>
            <person name="Schaap P."/>
            <person name="Glockner G."/>
        </authorList>
    </citation>
    <scope>NUCLEOTIDE SEQUENCE [LARGE SCALE GENOMIC DNA]</scope>
    <source>
        <strain evidence="2 3">Jena</strain>
    </source>
</reference>
<feature type="region of interest" description="Disordered" evidence="1">
    <location>
        <begin position="156"/>
        <end position="309"/>
    </location>
</feature>
<evidence type="ECO:0000256" key="1">
    <source>
        <dbReference type="SAM" id="MobiDB-lite"/>
    </source>
</evidence>
<feature type="compositionally biased region" description="Polar residues" evidence="1">
    <location>
        <begin position="209"/>
        <end position="223"/>
    </location>
</feature>
<proteinExistence type="predicted"/>
<feature type="compositionally biased region" description="Basic and acidic residues" evidence="1">
    <location>
        <begin position="156"/>
        <end position="204"/>
    </location>
</feature>
<feature type="compositionally biased region" description="Basic and acidic residues" evidence="1">
    <location>
        <begin position="480"/>
        <end position="502"/>
    </location>
</feature>
<feature type="region of interest" description="Disordered" evidence="1">
    <location>
        <begin position="480"/>
        <end position="505"/>
    </location>
</feature>
<protein>
    <submittedName>
        <fullName evidence="2">Uncharacterized protein</fullName>
    </submittedName>
</protein>
<evidence type="ECO:0000313" key="3">
    <source>
        <dbReference type="Proteomes" id="UP000241769"/>
    </source>
</evidence>
<sequence>MSLHQTTPELSSQTSPRDLRVSSKRIYSLESDDLFNLSLGEYMNARKNVESTMSPGPIHNSKYRSELITTTAPSIARKWARALEGSDSFLAEAIAPLPPKGLTDSNTSNPSGQQEETISPGTMTRVIECKAFFEAKYNKLFSQIETVEGYNPLAERRKAAEDEKKKRKELREMQDAEAKEKADTEKKKEEEEQRQRVESSDRLRMFSPVASTSTETMIETGATSDDDSPRPRRRSTAKGIQMTLKKLRSPINIRNKKSSDPITEEEGEKLDLRGSLEKKSVSDSASEILPLPVQPDTPPRSRIQTPLPPSKTLTFEERLSVSKTDAQRMEYDAKCLQVMLSHSSKTLDEIQKRADALVHLQEQAEREHGEWEIQMTSEAIISEELHQVGRNLKEVKQGVRDINQDLSESKGRVSFIASRLQTVLDGIQNIQRLSKRAAVSWLSSWYTKISSLYAQTPAPEPTPTESPMTSRQHIPLRVSSVEDLKDKMESEEKKTTSEDSSKTRMTRAAMLRASRRQVSESDLLLELSKKGLQNMSAHLQDLIRANDVKRQAERERIKNSGVTAEN</sequence>
<comment type="caution">
    <text evidence="2">The sequence shown here is derived from an EMBL/GenBank/DDBJ whole genome shotgun (WGS) entry which is preliminary data.</text>
</comment>